<dbReference type="Proteomes" id="UP001151760">
    <property type="component" value="Unassembled WGS sequence"/>
</dbReference>
<evidence type="ECO:0000313" key="2">
    <source>
        <dbReference type="EMBL" id="GJT36539.1"/>
    </source>
</evidence>
<protein>
    <submittedName>
        <fullName evidence="2">Uncharacterized protein</fullName>
    </submittedName>
</protein>
<accession>A0ABQ5DHJ2</accession>
<evidence type="ECO:0000256" key="1">
    <source>
        <dbReference type="SAM" id="MobiDB-lite"/>
    </source>
</evidence>
<keyword evidence="3" id="KW-1185">Reference proteome</keyword>
<comment type="caution">
    <text evidence="2">The sequence shown here is derived from an EMBL/GenBank/DDBJ whole genome shotgun (WGS) entry which is preliminary data.</text>
</comment>
<proteinExistence type="predicted"/>
<evidence type="ECO:0000313" key="3">
    <source>
        <dbReference type="Proteomes" id="UP001151760"/>
    </source>
</evidence>
<name>A0ABQ5DHJ2_9ASTR</name>
<reference evidence="2" key="1">
    <citation type="journal article" date="2022" name="Int. J. Mol. Sci.">
        <title>Draft Genome of Tanacetum Coccineum: Genomic Comparison of Closely Related Tanacetum-Family Plants.</title>
        <authorList>
            <person name="Yamashiro T."/>
            <person name="Shiraishi A."/>
            <person name="Nakayama K."/>
            <person name="Satake H."/>
        </authorList>
    </citation>
    <scope>NUCLEOTIDE SEQUENCE</scope>
</reference>
<reference evidence="2" key="2">
    <citation type="submission" date="2022-01" db="EMBL/GenBank/DDBJ databases">
        <authorList>
            <person name="Yamashiro T."/>
            <person name="Shiraishi A."/>
            <person name="Satake H."/>
            <person name="Nakayama K."/>
        </authorList>
    </citation>
    <scope>NUCLEOTIDE SEQUENCE</scope>
</reference>
<sequence>MRVKKLEKKGGSRTHKLKRLYKVGRSARIVSSDEASLGDHDDASKQGRKIDDIDKDAEITLVDKTQGMYGDDIMFDVSDLAGEEVFVAKQGVSDKDVNLSVDEVTLAQALAALKSVKLQEKSNVIEGLIGREKAEANIALKETWDDIQAKIEADQEKKETLCSKKSRREKEQTTNKSSTKEYHVYLSEKHRRMEDQRLRARASQESRDELEQESIKKQKVDEDKKTAKAKSQMEVHYCCKRSSVDAIPLAYYAPWNWTRLRILKLVKAKYGSTILGEDLDLVLYGDLKTMFDPHVEDQESMKCLEASSGELEDLNELEILKRLSIFGGRIIEIKRLHDNLEVTSAKIFIIAAKQNLVMFINSNENVGTASS</sequence>
<feature type="region of interest" description="Disordered" evidence="1">
    <location>
        <begin position="162"/>
        <end position="225"/>
    </location>
</feature>
<dbReference type="EMBL" id="BQNB010015147">
    <property type="protein sequence ID" value="GJT36539.1"/>
    <property type="molecule type" value="Genomic_DNA"/>
</dbReference>
<organism evidence="2 3">
    <name type="scientific">Tanacetum coccineum</name>
    <dbReference type="NCBI Taxonomy" id="301880"/>
    <lineage>
        <taxon>Eukaryota</taxon>
        <taxon>Viridiplantae</taxon>
        <taxon>Streptophyta</taxon>
        <taxon>Embryophyta</taxon>
        <taxon>Tracheophyta</taxon>
        <taxon>Spermatophyta</taxon>
        <taxon>Magnoliopsida</taxon>
        <taxon>eudicotyledons</taxon>
        <taxon>Gunneridae</taxon>
        <taxon>Pentapetalae</taxon>
        <taxon>asterids</taxon>
        <taxon>campanulids</taxon>
        <taxon>Asterales</taxon>
        <taxon>Asteraceae</taxon>
        <taxon>Asteroideae</taxon>
        <taxon>Anthemideae</taxon>
        <taxon>Anthemidinae</taxon>
        <taxon>Tanacetum</taxon>
    </lineage>
</organism>
<gene>
    <name evidence="2" type="ORF">Tco_0926958</name>
</gene>